<protein>
    <submittedName>
        <fullName evidence="3">Dihydroxynaphthoic acid synthetase</fullName>
    </submittedName>
</protein>
<dbReference type="Proteomes" id="UP000618986">
    <property type="component" value="Unassembled WGS sequence"/>
</dbReference>
<dbReference type="InterPro" id="IPR018376">
    <property type="entry name" value="Enoyl-CoA_hyd/isom_CS"/>
</dbReference>
<dbReference type="SUPFAM" id="SSF52096">
    <property type="entry name" value="ClpP/crotonase"/>
    <property type="match status" value="1"/>
</dbReference>
<comment type="similarity">
    <text evidence="1 2">Belongs to the enoyl-CoA hydratase/isomerase family.</text>
</comment>
<dbReference type="Gene3D" id="3.90.226.10">
    <property type="entry name" value="2-enoyl-CoA Hydratase, Chain A, domain 1"/>
    <property type="match status" value="1"/>
</dbReference>
<dbReference type="GeneID" id="300293831"/>
<dbReference type="InterPro" id="IPR029045">
    <property type="entry name" value="ClpP/crotonase-like_dom_sf"/>
</dbReference>
<dbReference type="RefSeq" id="WP_184685150.1">
    <property type="nucleotide sequence ID" value="NZ_JACHJC010000001.1"/>
</dbReference>
<evidence type="ECO:0000313" key="3">
    <source>
        <dbReference type="EMBL" id="MBB5113427.1"/>
    </source>
</evidence>
<sequence>MSSYSDILYEVVDNVATITINRPERRNAFRAETLDELIDAFRAAEADREVGVIVLTGAGDKAFCAGGDIHWEEASDESGAIQMARRTTILSLVMRGCGKPIIARVRGFAVGGGNELQMLCDLTVASEDSRFGQSGPKMGSVPVWWGTQLLPRMVGEKKAREIIFLCEQYTAREALEMGLINKVVPVEELDTTVRAWCDRMLTLSPQALRVAKISLNYESDQLWPSVLHGNQMISFIHGTEEFHEGTRAFLEKRPPQFGKFRK</sequence>
<dbReference type="InterPro" id="IPR014748">
    <property type="entry name" value="Enoyl-CoA_hydra_C"/>
</dbReference>
<reference evidence="3 4" key="1">
    <citation type="submission" date="2020-08" db="EMBL/GenBank/DDBJ databases">
        <title>Sequencing the genomes of 1000 actinobacteria strains.</title>
        <authorList>
            <person name="Klenk H.-P."/>
        </authorList>
    </citation>
    <scope>NUCLEOTIDE SEQUENCE [LARGE SCALE GENOMIC DNA]</scope>
    <source>
        <strain evidence="3 4">DSM 43036</strain>
    </source>
</reference>
<dbReference type="Gene3D" id="1.10.12.10">
    <property type="entry name" value="Lyase 2-enoyl-coa Hydratase, Chain A, domain 2"/>
    <property type="match status" value="1"/>
</dbReference>
<dbReference type="PROSITE" id="PS00166">
    <property type="entry name" value="ENOYL_COA_HYDRATASE"/>
    <property type="match status" value="1"/>
</dbReference>
<proteinExistence type="inferred from homology"/>
<evidence type="ECO:0000256" key="2">
    <source>
        <dbReference type="RuleBase" id="RU003707"/>
    </source>
</evidence>
<dbReference type="InterPro" id="IPR001753">
    <property type="entry name" value="Enoyl-CoA_hydra/iso"/>
</dbReference>
<evidence type="ECO:0000256" key="1">
    <source>
        <dbReference type="ARBA" id="ARBA00005254"/>
    </source>
</evidence>
<organism evidence="3 4">
    <name type="scientific">Micromonospora echinospora</name>
    <name type="common">Micromonospora purpurea</name>
    <dbReference type="NCBI Taxonomy" id="1877"/>
    <lineage>
        <taxon>Bacteria</taxon>
        <taxon>Bacillati</taxon>
        <taxon>Actinomycetota</taxon>
        <taxon>Actinomycetes</taxon>
        <taxon>Micromonosporales</taxon>
        <taxon>Micromonosporaceae</taxon>
        <taxon>Micromonospora</taxon>
    </lineage>
</organism>
<dbReference type="EMBL" id="JACHJC010000001">
    <property type="protein sequence ID" value="MBB5113427.1"/>
    <property type="molecule type" value="Genomic_DNA"/>
</dbReference>
<dbReference type="PANTHER" id="PTHR43113:SF1">
    <property type="entry name" value="1,4-DIHYDROXY-2-NAPHTHOYL-COA SYNTHASE, PEROXISOMAL"/>
    <property type="match status" value="1"/>
</dbReference>
<comment type="caution">
    <text evidence="3">The sequence shown here is derived from an EMBL/GenBank/DDBJ whole genome shotgun (WGS) entry which is preliminary data.</text>
</comment>
<name>A0ABR6MDT9_MICEC</name>
<keyword evidence="4" id="KW-1185">Reference proteome</keyword>
<accession>A0ABR6MDT9</accession>
<dbReference type="Pfam" id="PF00378">
    <property type="entry name" value="ECH_1"/>
    <property type="match status" value="1"/>
</dbReference>
<dbReference type="PANTHER" id="PTHR43113">
    <property type="entry name" value="NUCLEOSIDE-DIPHOSPHATE-SUGAR EPIMERASE"/>
    <property type="match status" value="1"/>
</dbReference>
<gene>
    <name evidence="3" type="ORF">FHU28_003266</name>
</gene>
<dbReference type="CDD" id="cd06558">
    <property type="entry name" value="crotonase-like"/>
    <property type="match status" value="1"/>
</dbReference>
<evidence type="ECO:0000313" key="4">
    <source>
        <dbReference type="Proteomes" id="UP000618986"/>
    </source>
</evidence>